<dbReference type="Proteomes" id="UP001596512">
    <property type="component" value="Unassembled WGS sequence"/>
</dbReference>
<dbReference type="CDD" id="cd00093">
    <property type="entry name" value="HTH_XRE"/>
    <property type="match status" value="1"/>
</dbReference>
<reference evidence="3" key="1">
    <citation type="journal article" date="2019" name="Int. J. Syst. Evol. Microbiol.">
        <title>The Global Catalogue of Microorganisms (GCM) 10K type strain sequencing project: providing services to taxonomists for standard genome sequencing and annotation.</title>
        <authorList>
            <consortium name="The Broad Institute Genomics Platform"/>
            <consortium name="The Broad Institute Genome Sequencing Center for Infectious Disease"/>
            <person name="Wu L."/>
            <person name="Ma J."/>
        </authorList>
    </citation>
    <scope>NUCLEOTIDE SEQUENCE [LARGE SCALE GENOMIC DNA]</scope>
    <source>
        <strain evidence="3">JCM 17695</strain>
    </source>
</reference>
<dbReference type="EMBL" id="JBHTEY010000004">
    <property type="protein sequence ID" value="MFC7617065.1"/>
    <property type="molecule type" value="Genomic_DNA"/>
</dbReference>
<accession>A0ABW2TVP1</accession>
<protein>
    <submittedName>
        <fullName evidence="2">Multiprotein-bridging factor 1 family protein</fullName>
    </submittedName>
</protein>
<dbReference type="InterPro" id="IPR001387">
    <property type="entry name" value="Cro/C1-type_HTH"/>
</dbReference>
<sequence>MLKLARQSAGLTQEKLAEALKVDVTTVQGWESGRRPIAAMNAGDFLQVSGRLSRLGAPASTGRHLREAIQADQVLSTGITAGPEWVDADTHPLAASVHRRTITNLITWPITGKLTRHLHEFTPKVSRRGPQPLHPSLSAEERNRFFDHLLTVAERGKHPDEALLRRQAVYLLGFDGRPRATSWLRGEWQRAGRRPIKHGDITGLLEARSASVALASVGDGTCIHDFVEHATDTSAEIANLNYWAHWVGELDDEQISDSFMLQQDTRSWAGTRLLDHLTTRLRPDSPHLPLNLHTLHALVASRPSLLAGRPAVRASSSRRSTSSLWGTG</sequence>
<gene>
    <name evidence="2" type="ORF">ACFQV2_30190</name>
</gene>
<proteinExistence type="predicted"/>
<evidence type="ECO:0000313" key="3">
    <source>
        <dbReference type="Proteomes" id="UP001596512"/>
    </source>
</evidence>
<dbReference type="SUPFAM" id="SSF47413">
    <property type="entry name" value="lambda repressor-like DNA-binding domains"/>
    <property type="match status" value="1"/>
</dbReference>
<keyword evidence="3" id="KW-1185">Reference proteome</keyword>
<feature type="domain" description="HTH cro/C1-type" evidence="1">
    <location>
        <begin position="2"/>
        <end position="35"/>
    </location>
</feature>
<dbReference type="SMART" id="SM00530">
    <property type="entry name" value="HTH_XRE"/>
    <property type="match status" value="1"/>
</dbReference>
<evidence type="ECO:0000259" key="1">
    <source>
        <dbReference type="PROSITE" id="PS50943"/>
    </source>
</evidence>
<dbReference type="Pfam" id="PF01381">
    <property type="entry name" value="HTH_3"/>
    <property type="match status" value="1"/>
</dbReference>
<dbReference type="InterPro" id="IPR010982">
    <property type="entry name" value="Lambda_DNA-bd_dom_sf"/>
</dbReference>
<name>A0ABW2TVP1_9PSEU</name>
<comment type="caution">
    <text evidence="2">The sequence shown here is derived from an EMBL/GenBank/DDBJ whole genome shotgun (WGS) entry which is preliminary data.</text>
</comment>
<dbReference type="PROSITE" id="PS50943">
    <property type="entry name" value="HTH_CROC1"/>
    <property type="match status" value="1"/>
</dbReference>
<dbReference type="Gene3D" id="1.10.260.40">
    <property type="entry name" value="lambda repressor-like DNA-binding domains"/>
    <property type="match status" value="1"/>
</dbReference>
<organism evidence="2 3">
    <name type="scientific">Actinokineospora soli</name>
    <dbReference type="NCBI Taxonomy" id="1048753"/>
    <lineage>
        <taxon>Bacteria</taxon>
        <taxon>Bacillati</taxon>
        <taxon>Actinomycetota</taxon>
        <taxon>Actinomycetes</taxon>
        <taxon>Pseudonocardiales</taxon>
        <taxon>Pseudonocardiaceae</taxon>
        <taxon>Actinokineospora</taxon>
    </lineage>
</organism>
<evidence type="ECO:0000313" key="2">
    <source>
        <dbReference type="EMBL" id="MFC7617065.1"/>
    </source>
</evidence>